<name>A0A1C7NY23_9HYPH</name>
<dbReference type="AlphaFoldDB" id="A0A1C7NY23"/>
<accession>A0A1C7NY23</accession>
<sequence length="68" mass="7819">MTSDPNFSEAQLKLWMRRVQTEMSKGTPPEYTLDLIKAAMEAQSAGELHLPDETEIQQNPQRNSRESR</sequence>
<comment type="caution">
    <text evidence="2">The sequence shown here is derived from an EMBL/GenBank/DDBJ whole genome shotgun (WGS) entry which is preliminary data.</text>
</comment>
<dbReference type="OrthoDB" id="8452668at2"/>
<keyword evidence="3" id="KW-1185">Reference proteome</keyword>
<evidence type="ECO:0000256" key="1">
    <source>
        <dbReference type="SAM" id="MobiDB-lite"/>
    </source>
</evidence>
<organism evidence="2 3">
    <name type="scientific">Pararhizobium polonicum</name>
    <dbReference type="NCBI Taxonomy" id="1612624"/>
    <lineage>
        <taxon>Bacteria</taxon>
        <taxon>Pseudomonadati</taxon>
        <taxon>Pseudomonadota</taxon>
        <taxon>Alphaproteobacteria</taxon>
        <taxon>Hyphomicrobiales</taxon>
        <taxon>Rhizobiaceae</taxon>
        <taxon>Rhizobium/Agrobacterium group</taxon>
        <taxon>Pararhizobium</taxon>
    </lineage>
</organism>
<evidence type="ECO:0000313" key="2">
    <source>
        <dbReference type="EMBL" id="OBZ93889.1"/>
    </source>
</evidence>
<reference evidence="2 3" key="1">
    <citation type="journal article" date="2016" name="Syst. Appl. Microbiol.">
        <title>Pararhizobium polonicum sp. nov. isolated from tumors on stone fruit rootstocks.</title>
        <authorList>
            <person name="Pulawska J."/>
            <person name="Kuzmanovic N."/>
            <person name="Willems A."/>
            <person name="Pothier J.F."/>
        </authorList>
    </citation>
    <scope>NUCLEOTIDE SEQUENCE [LARGE SCALE GENOMIC DNA]</scope>
    <source>
        <strain evidence="2 3">F5.1</strain>
    </source>
</reference>
<dbReference type="EMBL" id="LGLV01000012">
    <property type="protein sequence ID" value="OBZ93889.1"/>
    <property type="molecule type" value="Genomic_DNA"/>
</dbReference>
<feature type="region of interest" description="Disordered" evidence="1">
    <location>
        <begin position="45"/>
        <end position="68"/>
    </location>
</feature>
<protein>
    <submittedName>
        <fullName evidence="2">Uncharacterized protein</fullName>
    </submittedName>
</protein>
<dbReference type="Proteomes" id="UP000093111">
    <property type="component" value="Unassembled WGS sequence"/>
</dbReference>
<gene>
    <name evidence="2" type="ORF">ADU59_19555</name>
</gene>
<dbReference type="STRING" id="1612624.ADU59_19555"/>
<evidence type="ECO:0000313" key="3">
    <source>
        <dbReference type="Proteomes" id="UP000093111"/>
    </source>
</evidence>
<proteinExistence type="predicted"/>
<dbReference type="RefSeq" id="WP_068955822.1">
    <property type="nucleotide sequence ID" value="NZ_LGLV01000012.1"/>
</dbReference>